<dbReference type="InterPro" id="IPR001567">
    <property type="entry name" value="Pept_M3A_M3B_dom"/>
</dbReference>
<accession>A0A2I1JW10</accession>
<dbReference type="RefSeq" id="WP_101954692.1">
    <property type="nucleotide sequence ID" value="NZ_PKHE01000024.1"/>
</dbReference>
<evidence type="ECO:0000313" key="9">
    <source>
        <dbReference type="EMBL" id="PKY87567.1"/>
    </source>
</evidence>
<dbReference type="EMBL" id="PKHE01000024">
    <property type="protein sequence ID" value="PKY87567.1"/>
    <property type="molecule type" value="Genomic_DNA"/>
</dbReference>
<dbReference type="Pfam" id="PF08439">
    <property type="entry name" value="Peptidase_M3_N"/>
    <property type="match status" value="1"/>
</dbReference>
<dbReference type="InterPro" id="IPR004438">
    <property type="entry name" value="Peptidase_M3B"/>
</dbReference>
<evidence type="ECO:0000313" key="10">
    <source>
        <dbReference type="Proteomes" id="UP000234384"/>
    </source>
</evidence>
<dbReference type="GO" id="GO:0046872">
    <property type="term" value="F:metal ion binding"/>
    <property type="evidence" value="ECO:0007669"/>
    <property type="project" value="UniProtKB-UniRule"/>
</dbReference>
<dbReference type="Proteomes" id="UP000234384">
    <property type="component" value="Unassembled WGS sequence"/>
</dbReference>
<evidence type="ECO:0000256" key="6">
    <source>
        <dbReference type="RuleBase" id="RU368091"/>
    </source>
</evidence>
<feature type="domain" description="Oligopeptidase F N-terminal" evidence="8">
    <location>
        <begin position="114"/>
        <end position="182"/>
    </location>
</feature>
<dbReference type="EC" id="3.4.24.-" evidence="6"/>
<dbReference type="InterPro" id="IPR013647">
    <property type="entry name" value="OligopepF_N_dom"/>
</dbReference>
<evidence type="ECO:0000256" key="3">
    <source>
        <dbReference type="ARBA" id="ARBA00022801"/>
    </source>
</evidence>
<evidence type="ECO:0000259" key="7">
    <source>
        <dbReference type="Pfam" id="PF01432"/>
    </source>
</evidence>
<dbReference type="GO" id="GO:0006508">
    <property type="term" value="P:proteolysis"/>
    <property type="evidence" value="ECO:0007669"/>
    <property type="project" value="UniProtKB-KW"/>
</dbReference>
<comment type="cofactor">
    <cofactor evidence="6">
        <name>Zn(2+)</name>
        <dbReference type="ChEBI" id="CHEBI:29105"/>
    </cofactor>
    <text evidence="6">Binds 1 zinc ion.</text>
</comment>
<dbReference type="Gene3D" id="1.20.140.70">
    <property type="entry name" value="Oligopeptidase f, N-terminal domain"/>
    <property type="match status" value="1"/>
</dbReference>
<evidence type="ECO:0000256" key="2">
    <source>
        <dbReference type="ARBA" id="ARBA00022723"/>
    </source>
</evidence>
<comment type="similarity">
    <text evidence="6">Belongs to the peptidase M3B family.</text>
</comment>
<keyword evidence="3 6" id="KW-0378">Hydrolase</keyword>
<evidence type="ECO:0000259" key="8">
    <source>
        <dbReference type="Pfam" id="PF08439"/>
    </source>
</evidence>
<keyword evidence="1 6" id="KW-0645">Protease</keyword>
<dbReference type="NCBIfam" id="TIGR00181">
    <property type="entry name" value="pepF"/>
    <property type="match status" value="1"/>
</dbReference>
<dbReference type="OrthoDB" id="9766487at2"/>
<evidence type="ECO:0000256" key="1">
    <source>
        <dbReference type="ARBA" id="ARBA00022670"/>
    </source>
</evidence>
<organism evidence="9 10">
    <name type="scientific">Falseniella ignava</name>
    <dbReference type="NCBI Taxonomy" id="137730"/>
    <lineage>
        <taxon>Bacteria</taxon>
        <taxon>Bacillati</taxon>
        <taxon>Bacillota</taxon>
        <taxon>Bacilli</taxon>
        <taxon>Lactobacillales</taxon>
        <taxon>Aerococcaceae</taxon>
        <taxon>Falseniella</taxon>
    </lineage>
</organism>
<evidence type="ECO:0000256" key="4">
    <source>
        <dbReference type="ARBA" id="ARBA00022833"/>
    </source>
</evidence>
<dbReference type="InterPro" id="IPR034009">
    <property type="entry name" value="M3B_PepF_4"/>
</dbReference>
<protein>
    <recommendedName>
        <fullName evidence="6">Oligopeptidase F</fullName>
        <ecNumber evidence="6">3.4.24.-</ecNumber>
    </recommendedName>
</protein>
<dbReference type="CDD" id="cd09609">
    <property type="entry name" value="M3B_PepF"/>
    <property type="match status" value="1"/>
</dbReference>
<dbReference type="AlphaFoldDB" id="A0A2I1JW10"/>
<sequence length="598" mass="68378">MTQLLTRDQVPTQETWDLSLLFSDQAEFEAAVESLKQKVDHFHQQYKGQLTDVELIIQSLNEYEEIERSKNHIQMYASLGYEVDKANSQYEENAVRLGFLLGNLSQGLSFYHSELSAISTELLEQVKSTPEGAPYQYFIDEIIRYKDIRLDPAVEDALSYLSGNLYHSYALYGATKFQDMTFDNFEIDGKVYMNSFNAFEGDYEGHPDFKIRHASWDAFHQSLARYQHTLASNYINRVQTEKKMATLRGFDSVIDYLLFDQKVTRDSYNQIIDTLTKDFAPVMQRYATLLAKEHGLEKASLADIKMPFTKGESSHITIEQSEQMLLDAFQVMGDEYLAIFRQAFAERWIDYPMNQTKSTGGFCSTSYQGPSYILLNWTGLLSEVLVLAHELGHAGHFVLQYREQLAITPEPSMYFVEAPSTCNEVIMCQYLLAQDIDDRAKRSLITEFISRTYYHNMVTHLLEADFQRKVYQAVDREDVLNATVLNQFFKETLENFWQGAVEINPGAELTWMRQPHYHMGLYPYTYSAGLTIGTQMGQRIAKGDTEAIAQWLDVLKAGGTLSPLELAQAAGVDMSTPRALHQAIAYVDSLLDQVESLA</sequence>
<name>A0A2I1JW10_9LACT</name>
<dbReference type="GO" id="GO:0004222">
    <property type="term" value="F:metalloendopeptidase activity"/>
    <property type="evidence" value="ECO:0007669"/>
    <property type="project" value="UniProtKB-UniRule"/>
</dbReference>
<dbReference type="SUPFAM" id="SSF55486">
    <property type="entry name" value="Metalloproteases ('zincins'), catalytic domain"/>
    <property type="match status" value="1"/>
</dbReference>
<comment type="caution">
    <text evidence="9">The sequence shown here is derived from an EMBL/GenBank/DDBJ whole genome shotgun (WGS) entry which is preliminary data.</text>
</comment>
<keyword evidence="5 6" id="KW-0482">Metalloprotease</keyword>
<comment type="function">
    <text evidence="6">Has oligopeptidase activity and degrades a variety of small bioactive peptides.</text>
</comment>
<dbReference type="InterPro" id="IPR042088">
    <property type="entry name" value="OligoPept_F_C"/>
</dbReference>
<dbReference type="Pfam" id="PF01432">
    <property type="entry name" value="Peptidase_M3"/>
    <property type="match status" value="1"/>
</dbReference>
<gene>
    <name evidence="9" type="primary">pepF</name>
    <name evidence="9" type="ORF">CYJ57_07065</name>
</gene>
<keyword evidence="4 6" id="KW-0862">Zinc</keyword>
<feature type="domain" description="Peptidase M3A/M3B catalytic" evidence="7">
    <location>
        <begin position="207"/>
        <end position="584"/>
    </location>
</feature>
<reference evidence="9 10" key="1">
    <citation type="submission" date="2017-12" db="EMBL/GenBank/DDBJ databases">
        <title>Phylogenetic diversity of female urinary microbiome.</title>
        <authorList>
            <person name="Thomas-White K."/>
            <person name="Wolfe A.J."/>
        </authorList>
    </citation>
    <scope>NUCLEOTIDE SEQUENCE [LARGE SCALE GENOMIC DNA]</scope>
    <source>
        <strain evidence="9 10">UMB0898</strain>
    </source>
</reference>
<dbReference type="Gene3D" id="1.10.1370.20">
    <property type="entry name" value="Oligoendopeptidase f, C-terminal domain"/>
    <property type="match status" value="1"/>
</dbReference>
<proteinExistence type="inferred from homology"/>
<keyword evidence="2 6" id="KW-0479">Metal-binding</keyword>
<evidence type="ECO:0000256" key="5">
    <source>
        <dbReference type="ARBA" id="ARBA00023049"/>
    </source>
</evidence>